<gene>
    <name evidence="9" type="ORF">SAMN06265222_107101</name>
</gene>
<evidence type="ECO:0000259" key="8">
    <source>
        <dbReference type="Pfam" id="PF24517"/>
    </source>
</evidence>
<name>A0ABY1Q6Q8_9BACT</name>
<comment type="subcellular location">
    <subcellularLocation>
        <location evidence="1">Secreted</location>
    </subcellularLocation>
</comment>
<evidence type="ECO:0000256" key="1">
    <source>
        <dbReference type="ARBA" id="ARBA00004613"/>
    </source>
</evidence>
<dbReference type="Pfam" id="PF24517">
    <property type="entry name" value="CBM96"/>
    <property type="match status" value="1"/>
</dbReference>
<keyword evidence="2" id="KW-0964">Secreted</keyword>
<evidence type="ECO:0000259" key="7">
    <source>
        <dbReference type="Pfam" id="PF16586"/>
    </source>
</evidence>
<feature type="compositionally biased region" description="Polar residues" evidence="4">
    <location>
        <begin position="1038"/>
        <end position="1061"/>
    </location>
</feature>
<comment type="caution">
    <text evidence="9">The sequence shown here is derived from an EMBL/GenBank/DDBJ whole genome shotgun (WGS) entry which is preliminary data.</text>
</comment>
<evidence type="ECO:0000256" key="2">
    <source>
        <dbReference type="ARBA" id="ARBA00022525"/>
    </source>
</evidence>
<evidence type="ECO:0000256" key="3">
    <source>
        <dbReference type="ARBA" id="ARBA00022729"/>
    </source>
</evidence>
<dbReference type="Pfam" id="PF22352">
    <property type="entry name" value="K319L-like_PKD"/>
    <property type="match status" value="1"/>
</dbReference>
<feature type="domain" description="Putative collagen-binding" evidence="6">
    <location>
        <begin position="532"/>
        <end position="610"/>
    </location>
</feature>
<feature type="region of interest" description="Disordered" evidence="4">
    <location>
        <begin position="647"/>
        <end position="675"/>
    </location>
</feature>
<evidence type="ECO:0000313" key="9">
    <source>
        <dbReference type="EMBL" id="SMP61452.1"/>
    </source>
</evidence>
<proteinExistence type="predicted"/>
<keyword evidence="10" id="KW-1185">Reference proteome</keyword>
<dbReference type="InterPro" id="IPR013783">
    <property type="entry name" value="Ig-like_fold"/>
</dbReference>
<dbReference type="InterPro" id="IPR024749">
    <property type="entry name" value="Collagen-bd_put"/>
</dbReference>
<dbReference type="InterPro" id="IPR055372">
    <property type="entry name" value="CBM96"/>
</dbReference>
<dbReference type="Pfam" id="PF12904">
    <property type="entry name" value="Collagen_bind_2"/>
    <property type="match status" value="1"/>
</dbReference>
<feature type="region of interest" description="Disordered" evidence="4">
    <location>
        <begin position="1038"/>
        <end position="1063"/>
    </location>
</feature>
<dbReference type="Gene3D" id="3.20.20.80">
    <property type="entry name" value="Glycosidases"/>
    <property type="match status" value="1"/>
</dbReference>
<feature type="region of interest" description="Disordered" evidence="4">
    <location>
        <begin position="1264"/>
        <end position="1284"/>
    </location>
</feature>
<organism evidence="9 10">
    <name type="scientific">Neorhodopirellula lusitana</name>
    <dbReference type="NCBI Taxonomy" id="445327"/>
    <lineage>
        <taxon>Bacteria</taxon>
        <taxon>Pseudomonadati</taxon>
        <taxon>Planctomycetota</taxon>
        <taxon>Planctomycetia</taxon>
        <taxon>Pirellulales</taxon>
        <taxon>Pirellulaceae</taxon>
        <taxon>Neorhodopirellula</taxon>
    </lineage>
</organism>
<dbReference type="Proteomes" id="UP001158067">
    <property type="component" value="Unassembled WGS sequence"/>
</dbReference>
<feature type="signal peptide" evidence="5">
    <location>
        <begin position="1"/>
        <end position="30"/>
    </location>
</feature>
<sequence length="1284" mass="140659">MVTRNISLSDHRQAACLALTFLALAVPVVAAPQRASANVSISGELKTWHKVTLTVDGPQASEVGTPNPFLDYRMQVTFEHPATGLTYNVPGYFAADGDAANSSATSGNKWRAHLAPDHEGEWTYSVSFRKGKSVAISDVADEGTPVDQVDGLKGSFQISKTDKTGRDFRGQGRLNYVGKHHLQFAGSGEFFLKAGVDAPENLLAYKDFDGDFKTDGNKDNLLKDWAPHIQDWKTGDPTWQDGKGKGLIGAINYLASQGLNSFSFLTMNIEGDDRNAFPYTDYDERERIDCSRMDQWETIFDHGTKMGMYLHFKTQEAENVLLLDKGHVGPERKLYYRELIARFAHHLALNWNLGEEVGLGHKVETQDKKDWANYFWTHDPYQHHIVIHNGNSHFDLLGDASALTGFSLQTNRTDFSRVHGRTLEYIRRSVEAGKPWVVACDEPGDASHSLVPDDEDPTRDNARQNALWGNIMAGGAGVEWYFGYKHAHSDLTCQDYRVRQTMWEPCRIALSFFDDQEIPFWNMTGADALVADQDAYCLADPGQLYLVYRKHAGPITIDLSAATGVYEVKWFNPRAGGSLQNGSTQAIHAGGKVAIGNPPSDDGRDWLAVLRPGDPNRDYPPGVNAGADVSVMLPRSSDAVTVALQGEVSHDRTPDAKSTSTWTRVSGPGKVDIEDAASPKTSVTLQGSGTHVFKLTASDGKQQSESNVTIVVEPFQSRVTRTVPAIDDAYIDGNTLNHNKQLKIDGKSRVSIVKFDLKALPPKILDVKLRLTENGDSGAGTLRVYRGLNSDWVGSELAGKHKRTAPKPGAVIGQQSVNVDEGETVTVPVTSLAESLADGDGKITMILTFDPGGNDIWFASSTQDHGPELLVTFEDADGQHADFGKMSNKEANGSVMLSALADFSPAVSGEFVTAYPDKRQNALAINAAKFQDKFAAAESRYQGPAGTFDLVLTTLSETDGESSYRLLVSGKKVGEAQNPPTQKDYAPVDHRFSRIALKPGDLIRVEFSTASNGKIPEGDAFAFARGRWQSVAIVTPGTTLNSSVKPKSPNKTKGSSSSQSAPVFETTYDPSKAARVHQQVDGIVVVEAEDFDATSHEDHRNWYLTNTDTTPDIKPDHDPNHSTGAVAGAYLELLPDTRVTHSDPLIQGVSFAPLGGQCSVLYYPIEFAEAGRYYVWVRMCCTGSEDNGLHVGLDGTWPESGQRLQFTGKHGEWQWDSRQRTEKVHTGVLGQIWLDIDKPGLHTVMFSMREDGFEFDRFMLTKDKTPMSSKNSEPGPKSSPLKSN</sequence>
<feature type="domain" description="Carbohydrate-binding module family 96" evidence="8">
    <location>
        <begin position="721"/>
        <end position="872"/>
    </location>
</feature>
<protein>
    <submittedName>
        <fullName evidence="9">Collagen-binding domain of a collagenase</fullName>
    </submittedName>
</protein>
<evidence type="ECO:0000259" key="6">
    <source>
        <dbReference type="Pfam" id="PF12904"/>
    </source>
</evidence>
<dbReference type="EMBL" id="FXUG01000007">
    <property type="protein sequence ID" value="SMP61452.1"/>
    <property type="molecule type" value="Genomic_DNA"/>
</dbReference>
<feature type="chain" id="PRO_5046799464" evidence="5">
    <location>
        <begin position="31"/>
        <end position="1284"/>
    </location>
</feature>
<evidence type="ECO:0000256" key="4">
    <source>
        <dbReference type="SAM" id="MobiDB-lite"/>
    </source>
</evidence>
<accession>A0ABY1Q6Q8</accession>
<evidence type="ECO:0000313" key="10">
    <source>
        <dbReference type="Proteomes" id="UP001158067"/>
    </source>
</evidence>
<dbReference type="InterPro" id="IPR032260">
    <property type="entry name" value="DUF5060"/>
</dbReference>
<keyword evidence="3 5" id="KW-0732">Signal</keyword>
<dbReference type="Gene3D" id="2.60.40.10">
    <property type="entry name" value="Immunoglobulins"/>
    <property type="match status" value="2"/>
</dbReference>
<dbReference type="Pfam" id="PF16586">
    <property type="entry name" value="DUF5060"/>
    <property type="match status" value="1"/>
</dbReference>
<reference evidence="9 10" key="1">
    <citation type="submission" date="2017-05" db="EMBL/GenBank/DDBJ databases">
        <authorList>
            <person name="Varghese N."/>
            <person name="Submissions S."/>
        </authorList>
    </citation>
    <scope>NUCLEOTIDE SEQUENCE [LARGE SCALE GENOMIC DNA]</scope>
    <source>
        <strain evidence="9 10">DSM 25457</strain>
    </source>
</reference>
<dbReference type="Gene3D" id="2.60.120.1620">
    <property type="match status" value="1"/>
</dbReference>
<evidence type="ECO:0000256" key="5">
    <source>
        <dbReference type="SAM" id="SignalP"/>
    </source>
</evidence>
<feature type="domain" description="DUF5060" evidence="7">
    <location>
        <begin position="45"/>
        <end position="129"/>
    </location>
</feature>